<gene>
    <name evidence="1" type="ORF">SOV92_21620</name>
</gene>
<evidence type="ECO:0000313" key="1">
    <source>
        <dbReference type="EMBL" id="MDY4380370.1"/>
    </source>
</evidence>
<comment type="caution">
    <text evidence="1">The sequence shown here is derived from an EMBL/GenBank/DDBJ whole genome shotgun (WGS) entry which is preliminary data.</text>
</comment>
<proteinExistence type="predicted"/>
<protein>
    <submittedName>
        <fullName evidence="1">Uncharacterized protein</fullName>
    </submittedName>
</protein>
<dbReference type="RefSeq" id="WP_320715233.1">
    <property type="nucleotide sequence ID" value="NZ_JAXHOZ010000091.1"/>
</dbReference>
<sequence>MKPEISTAVMIERLRALIPDSQDGALLNQVANRIELLLEAESGMSREMACIRHALDIPPDQSVQSGVVDAFVRLNSEVLELRSRLEAYDRAAKEPVYQYQSGICNDENGETDWYWDDCDKGFYDQYAADRRRILYAAPPLPVVPYAYAYQYAGCETCEGFKNWSSELSKERPADWMLETGKVTDLIELYAVNPLSVAPVPDGYVLVSNDLLDEFPEINICNYNHDDVRKLNSWGVEVVSSTNPQPISKGGDA</sequence>
<dbReference type="Proteomes" id="UP001269968">
    <property type="component" value="Unassembled WGS sequence"/>
</dbReference>
<dbReference type="EMBL" id="JAXHOZ010000091">
    <property type="protein sequence ID" value="MDY4380370.1"/>
    <property type="molecule type" value="Genomic_DNA"/>
</dbReference>
<reference evidence="1" key="1">
    <citation type="submission" date="2023-11" db="EMBL/GenBank/DDBJ databases">
        <title>Comparative genomics revealed phylogeny of phytopathogenic Pectobacterium aroidearum based on whole-genome sequencing and function of putative horizontal acquire islands in P. aroidearum PccS1.</title>
        <authorList>
            <person name="Fan J."/>
            <person name="Yang L."/>
        </authorList>
    </citation>
    <scope>NUCLEOTIDE SEQUENCE</scope>
    <source>
        <strain evidence="1">NJAU140</strain>
    </source>
</reference>
<evidence type="ECO:0000313" key="2">
    <source>
        <dbReference type="Proteomes" id="UP001269968"/>
    </source>
</evidence>
<organism evidence="1 2">
    <name type="scientific">Pectobacterium brasiliense</name>
    <dbReference type="NCBI Taxonomy" id="180957"/>
    <lineage>
        <taxon>Bacteria</taxon>
        <taxon>Pseudomonadati</taxon>
        <taxon>Pseudomonadota</taxon>
        <taxon>Gammaproteobacteria</taxon>
        <taxon>Enterobacterales</taxon>
        <taxon>Pectobacteriaceae</taxon>
        <taxon>Pectobacterium</taxon>
    </lineage>
</organism>
<dbReference type="AlphaFoldDB" id="A0AAW9HKY8"/>
<name>A0AAW9HKY8_9GAMM</name>
<accession>A0AAW9HKY8</accession>